<name>A0A0N4UZN9_ENTVE</name>
<keyword evidence="4" id="KW-1185">Reference proteome</keyword>
<feature type="compositionally biased region" description="Low complexity" evidence="1">
    <location>
        <begin position="157"/>
        <end position="168"/>
    </location>
</feature>
<evidence type="ECO:0000313" key="3">
    <source>
        <dbReference type="EMBL" id="VDD87665.1"/>
    </source>
</evidence>
<organism evidence="5">
    <name type="scientific">Enterobius vermicularis</name>
    <name type="common">Human pinworm</name>
    <dbReference type="NCBI Taxonomy" id="51028"/>
    <lineage>
        <taxon>Eukaryota</taxon>
        <taxon>Metazoa</taxon>
        <taxon>Ecdysozoa</taxon>
        <taxon>Nematoda</taxon>
        <taxon>Chromadorea</taxon>
        <taxon>Rhabditida</taxon>
        <taxon>Spirurina</taxon>
        <taxon>Oxyuridomorpha</taxon>
        <taxon>Oxyuroidea</taxon>
        <taxon>Oxyuridae</taxon>
        <taxon>Enterobius</taxon>
    </lineage>
</organism>
<proteinExistence type="predicted"/>
<feature type="domain" description="GLTSCR protein conserved" evidence="2">
    <location>
        <begin position="533"/>
        <end position="634"/>
    </location>
</feature>
<feature type="region of interest" description="Disordered" evidence="1">
    <location>
        <begin position="151"/>
        <end position="193"/>
    </location>
</feature>
<dbReference type="Proteomes" id="UP000274131">
    <property type="component" value="Unassembled WGS sequence"/>
</dbReference>
<feature type="region of interest" description="Disordered" evidence="1">
    <location>
        <begin position="322"/>
        <end position="412"/>
    </location>
</feature>
<dbReference type="STRING" id="51028.A0A0N4UZN9"/>
<protein>
    <submittedName>
        <fullName evidence="5">GLTSCR1 domain-containing protein</fullName>
    </submittedName>
</protein>
<dbReference type="Pfam" id="PF15249">
    <property type="entry name" value="GLTSCR1"/>
    <property type="match status" value="1"/>
</dbReference>
<dbReference type="EMBL" id="UXUI01007452">
    <property type="protein sequence ID" value="VDD87665.1"/>
    <property type="molecule type" value="Genomic_DNA"/>
</dbReference>
<feature type="compositionally biased region" description="Polar residues" evidence="1">
    <location>
        <begin position="175"/>
        <end position="187"/>
    </location>
</feature>
<evidence type="ECO:0000259" key="2">
    <source>
        <dbReference type="Pfam" id="PF15249"/>
    </source>
</evidence>
<gene>
    <name evidence="3" type="ORF">EVEC_LOCUS2808</name>
</gene>
<feature type="compositionally biased region" description="Low complexity" evidence="1">
    <location>
        <begin position="379"/>
        <end position="401"/>
    </location>
</feature>
<dbReference type="InterPro" id="IPR015671">
    <property type="entry name" value="GSCR1_dom"/>
</dbReference>
<reference evidence="5" key="1">
    <citation type="submission" date="2017-02" db="UniProtKB">
        <authorList>
            <consortium name="WormBaseParasite"/>
        </authorList>
    </citation>
    <scope>IDENTIFICATION</scope>
</reference>
<reference evidence="3 4" key="2">
    <citation type="submission" date="2018-10" db="EMBL/GenBank/DDBJ databases">
        <authorList>
            <consortium name="Pathogen Informatics"/>
        </authorList>
    </citation>
    <scope>NUCLEOTIDE SEQUENCE [LARGE SCALE GENOMIC DNA]</scope>
</reference>
<evidence type="ECO:0000313" key="5">
    <source>
        <dbReference type="WBParaSite" id="EVEC_0000310001-mRNA-1"/>
    </source>
</evidence>
<accession>A0A0N4UZN9</accession>
<evidence type="ECO:0000313" key="4">
    <source>
        <dbReference type="Proteomes" id="UP000274131"/>
    </source>
</evidence>
<dbReference type="AlphaFoldDB" id="A0A0N4UZN9"/>
<sequence>MSSTGIRCIDDLGTEHYDDEWGYFGLEDDPLKGGSPPSSSVLDVNLGLSVPVRTCPSPLAQIPTRELYGMEAPPKLSPVPAEQEQTFTTLSTHVPDSGHQYSSSAPRTLADYENDLAKDLGIFPSQPSSSAQSNYLQPTTSTTYMQSATTLPTAPLQSSSTTFSTRQQSDLHVMQPSTSGNQHATLMQPQPAQQQQQQQQTCIQAVNGQWFVQAQLQHVQTNSGTNAGQNGTLGSILTKANRLAAASNGTSGETNRASLDSVTLSVQSLEQVSKLSKEIARLQNLQALQNVDYSRDIKDLESKRAQIFFAALVEQHKNEDILSAASGQPKPVSRTINTSRQRNNYSANSRSQTHSNAQVQHQVQPSTSYERQPAYETVQQQQQQPQQQQQLQQQQQQRPQQHSSSKQFTSYQQVQYQSYQPASRTAYVAVSNSNHAQQQVPIQQTYYPPTNSMRQGTCTTSSQNYEQGNNTTTLSQLGVSQRQVVASQTSNVVQSSLLLPPPQLKTPAEAAAAVGEKRQERASRLTNYFLSLQNSIKTTDISAPFEDFSDVITRLFPFHGYHEPALNDEVLEKFDHNYLRHMVYLNERKERAERRLRAILFNEAMKSTVERMDELVLLSLDGEHESRTLNEERRYAAENRGENFSFLLFFFAIF</sequence>
<dbReference type="OrthoDB" id="2556847at2759"/>
<evidence type="ECO:0000256" key="1">
    <source>
        <dbReference type="SAM" id="MobiDB-lite"/>
    </source>
</evidence>
<feature type="compositionally biased region" description="Polar residues" evidence="1">
    <location>
        <begin position="334"/>
        <end position="370"/>
    </location>
</feature>
<dbReference type="WBParaSite" id="EVEC_0000310001-mRNA-1">
    <property type="protein sequence ID" value="EVEC_0000310001-mRNA-1"/>
    <property type="gene ID" value="EVEC_0000310001"/>
</dbReference>